<dbReference type="Proteomes" id="UP001285908">
    <property type="component" value="Unassembled WGS sequence"/>
</dbReference>
<name>A0AAJ0I195_9PEZI</name>
<organism evidence="2 3">
    <name type="scientific">Neurospora hispaniola</name>
    <dbReference type="NCBI Taxonomy" id="588809"/>
    <lineage>
        <taxon>Eukaryota</taxon>
        <taxon>Fungi</taxon>
        <taxon>Dikarya</taxon>
        <taxon>Ascomycota</taxon>
        <taxon>Pezizomycotina</taxon>
        <taxon>Sordariomycetes</taxon>
        <taxon>Sordariomycetidae</taxon>
        <taxon>Sordariales</taxon>
        <taxon>Sordariaceae</taxon>
        <taxon>Neurospora</taxon>
    </lineage>
</organism>
<dbReference type="GeneID" id="87871541"/>
<reference evidence="2 3" key="1">
    <citation type="journal article" date="2023" name="Mol. Phylogenet. Evol.">
        <title>Genome-scale phylogeny and comparative genomics of the fungal order Sordariales.</title>
        <authorList>
            <person name="Hensen N."/>
            <person name="Bonometti L."/>
            <person name="Westerberg I."/>
            <person name="Brannstrom I.O."/>
            <person name="Guillou S."/>
            <person name="Cros-Aarteil S."/>
            <person name="Calhoun S."/>
            <person name="Haridas S."/>
            <person name="Kuo A."/>
            <person name="Mondo S."/>
            <person name="Pangilinan J."/>
            <person name="Riley R."/>
            <person name="LaButti K."/>
            <person name="Andreopoulos B."/>
            <person name="Lipzen A."/>
            <person name="Chen C."/>
            <person name="Yan M."/>
            <person name="Daum C."/>
            <person name="Ng V."/>
            <person name="Clum A."/>
            <person name="Steindorff A."/>
            <person name="Ohm R.A."/>
            <person name="Martin F."/>
            <person name="Silar P."/>
            <person name="Natvig D.O."/>
            <person name="Lalanne C."/>
            <person name="Gautier V."/>
            <person name="Ament-Velasquez S.L."/>
            <person name="Kruys A."/>
            <person name="Hutchinson M.I."/>
            <person name="Powell A.J."/>
            <person name="Barry K."/>
            <person name="Miller A.N."/>
            <person name="Grigoriev I.V."/>
            <person name="Debuchy R."/>
            <person name="Gladieux P."/>
            <person name="Hiltunen Thoren M."/>
            <person name="Johannesson H."/>
        </authorList>
    </citation>
    <scope>NUCLEOTIDE SEQUENCE [LARGE SCALE GENOMIC DNA]</scope>
    <source>
        <strain evidence="2 3">FGSC 10403</strain>
    </source>
</reference>
<comment type="caution">
    <text evidence="2">The sequence shown here is derived from an EMBL/GenBank/DDBJ whole genome shotgun (WGS) entry which is preliminary data.</text>
</comment>
<dbReference type="RefSeq" id="XP_062689309.1">
    <property type="nucleotide sequence ID" value="XM_062833919.1"/>
</dbReference>
<gene>
    <name evidence="2" type="ORF">B0T23DRAFT_233184</name>
</gene>
<protein>
    <submittedName>
        <fullName evidence="2">Uncharacterized protein</fullName>
    </submittedName>
</protein>
<evidence type="ECO:0000313" key="2">
    <source>
        <dbReference type="EMBL" id="KAK3486752.1"/>
    </source>
</evidence>
<feature type="compositionally biased region" description="Basic and acidic residues" evidence="1">
    <location>
        <begin position="47"/>
        <end position="56"/>
    </location>
</feature>
<feature type="region of interest" description="Disordered" evidence="1">
    <location>
        <begin position="28"/>
        <end position="70"/>
    </location>
</feature>
<dbReference type="EMBL" id="JAULSX010000008">
    <property type="protein sequence ID" value="KAK3486752.1"/>
    <property type="molecule type" value="Genomic_DNA"/>
</dbReference>
<accession>A0AAJ0I195</accession>
<evidence type="ECO:0000256" key="1">
    <source>
        <dbReference type="SAM" id="MobiDB-lite"/>
    </source>
</evidence>
<proteinExistence type="predicted"/>
<evidence type="ECO:0000313" key="3">
    <source>
        <dbReference type="Proteomes" id="UP001285908"/>
    </source>
</evidence>
<keyword evidence="3" id="KW-1185">Reference proteome</keyword>
<feature type="compositionally biased region" description="Low complexity" evidence="1">
    <location>
        <begin position="57"/>
        <end position="70"/>
    </location>
</feature>
<sequence length="175" mass="19999">MSNLPSSLGTRQRSFLRTICARPSFYSRASSPQNYNEDAITPCPVESSHDDEEHTSLSRSSSSSSLRSTRSLRSSIEDMRDYNDIDTQLLWRRMLAIQRTFGCYNSTRMNIAIEIGEQNASVPSRVCLDLLNDSIDTLPNDIKQRIEDFLACEDVSRSSSSCSRRKWSWRHLLHA</sequence>
<dbReference type="AlphaFoldDB" id="A0AAJ0I195"/>